<feature type="chain" id="PRO_5015526317" evidence="3">
    <location>
        <begin position="26"/>
        <end position="238"/>
    </location>
</feature>
<evidence type="ECO:0000313" key="5">
    <source>
        <dbReference type="Proteomes" id="UP000241462"/>
    </source>
</evidence>
<keyword evidence="5" id="KW-1185">Reference proteome</keyword>
<keyword evidence="3" id="KW-0732">Signal</keyword>
<reference evidence="4 5" key="1">
    <citation type="journal article" date="2018" name="Mycol. Prog.">
        <title>Coniella lustricola, a new species from submerged detritus.</title>
        <authorList>
            <person name="Raudabaugh D.B."/>
            <person name="Iturriaga T."/>
            <person name="Carver A."/>
            <person name="Mondo S."/>
            <person name="Pangilinan J."/>
            <person name="Lipzen A."/>
            <person name="He G."/>
            <person name="Amirebrahimi M."/>
            <person name="Grigoriev I.V."/>
            <person name="Miller A.N."/>
        </authorList>
    </citation>
    <scope>NUCLEOTIDE SEQUENCE [LARGE SCALE GENOMIC DNA]</scope>
    <source>
        <strain evidence="4 5">B22-T-1</strain>
    </source>
</reference>
<feature type="signal peptide" evidence="3">
    <location>
        <begin position="1"/>
        <end position="25"/>
    </location>
</feature>
<protein>
    <submittedName>
        <fullName evidence="4">Uncharacterized protein</fullName>
    </submittedName>
</protein>
<dbReference type="Proteomes" id="UP000241462">
    <property type="component" value="Unassembled WGS sequence"/>
</dbReference>
<feature type="region of interest" description="Disordered" evidence="1">
    <location>
        <begin position="28"/>
        <end position="47"/>
    </location>
</feature>
<evidence type="ECO:0000256" key="3">
    <source>
        <dbReference type="SAM" id="SignalP"/>
    </source>
</evidence>
<feature type="region of interest" description="Disordered" evidence="1">
    <location>
        <begin position="70"/>
        <end position="114"/>
    </location>
</feature>
<proteinExistence type="predicted"/>
<sequence length="238" mass="25904">MTPRPNFVSHALFVSLLGLASKGNAEKEERENAKCSQAAGSPWSRGSPEYSTWGSSCTGYALVGCSQRDPRLKRQSPAPAQDAPQSGPGQLARPTVLSSGNKARFHPQPASVRQGPPWDAYPTTIVRTVLLSLGLSFSLVILVVVLHRDLERGAYLYETSDSGRPELPTAKTPCKHGTQRKDIEKLSESGTELAYRVSWRVLLLEGCLPMLTHSKSHREPQLGTSFLTICLVTSVSYS</sequence>
<keyword evidence="2" id="KW-0812">Transmembrane</keyword>
<name>A0A2T3A6T3_9PEZI</name>
<keyword evidence="2" id="KW-1133">Transmembrane helix</keyword>
<accession>A0A2T3A6T3</accession>
<dbReference type="EMBL" id="KZ678451">
    <property type="protein sequence ID" value="PSR83966.1"/>
    <property type="molecule type" value="Genomic_DNA"/>
</dbReference>
<organism evidence="4 5">
    <name type="scientific">Coniella lustricola</name>
    <dbReference type="NCBI Taxonomy" id="2025994"/>
    <lineage>
        <taxon>Eukaryota</taxon>
        <taxon>Fungi</taxon>
        <taxon>Dikarya</taxon>
        <taxon>Ascomycota</taxon>
        <taxon>Pezizomycotina</taxon>
        <taxon>Sordariomycetes</taxon>
        <taxon>Sordariomycetidae</taxon>
        <taxon>Diaporthales</taxon>
        <taxon>Schizoparmaceae</taxon>
        <taxon>Coniella</taxon>
    </lineage>
</organism>
<keyword evidence="2" id="KW-0472">Membrane</keyword>
<evidence type="ECO:0000313" key="4">
    <source>
        <dbReference type="EMBL" id="PSR83966.1"/>
    </source>
</evidence>
<dbReference type="InParanoid" id="A0A2T3A6T3"/>
<gene>
    <name evidence="4" type="ORF">BD289DRAFT_273430</name>
</gene>
<evidence type="ECO:0000256" key="1">
    <source>
        <dbReference type="SAM" id="MobiDB-lite"/>
    </source>
</evidence>
<evidence type="ECO:0000256" key="2">
    <source>
        <dbReference type="SAM" id="Phobius"/>
    </source>
</evidence>
<dbReference type="AlphaFoldDB" id="A0A2T3A6T3"/>
<feature type="transmembrane region" description="Helical" evidence="2">
    <location>
        <begin position="125"/>
        <end position="146"/>
    </location>
</feature>